<sequence length="139" mass="15489">MWGQSCVPAGALYELPSTYTHSTDREPFGFRAQGYTVALMLMSLKLGSNSLLHSIIVLEPLARKECVKVEKVCENHMGQGLSCNGMRKNFSSKVCNESLRCDGGRRIDSFTLLQPTTKQLVMILMSSKCFELISVQFCN</sequence>
<proteinExistence type="predicted"/>
<dbReference type="EMBL" id="BGPR01003343">
    <property type="protein sequence ID" value="GBM86844.1"/>
    <property type="molecule type" value="Genomic_DNA"/>
</dbReference>
<gene>
    <name evidence="1" type="ORF">AVEN_225065_1</name>
</gene>
<dbReference type="Proteomes" id="UP000499080">
    <property type="component" value="Unassembled WGS sequence"/>
</dbReference>
<protein>
    <submittedName>
        <fullName evidence="1">Uncharacterized protein</fullName>
    </submittedName>
</protein>
<evidence type="ECO:0000313" key="1">
    <source>
        <dbReference type="EMBL" id="GBM86844.1"/>
    </source>
</evidence>
<accession>A0A4Y2JA75</accession>
<reference evidence="1 2" key="1">
    <citation type="journal article" date="2019" name="Sci. Rep.">
        <title>Orb-weaving spider Araneus ventricosus genome elucidates the spidroin gene catalogue.</title>
        <authorList>
            <person name="Kono N."/>
            <person name="Nakamura H."/>
            <person name="Ohtoshi R."/>
            <person name="Moran D.A.P."/>
            <person name="Shinohara A."/>
            <person name="Yoshida Y."/>
            <person name="Fujiwara M."/>
            <person name="Mori M."/>
            <person name="Tomita M."/>
            <person name="Arakawa K."/>
        </authorList>
    </citation>
    <scope>NUCLEOTIDE SEQUENCE [LARGE SCALE GENOMIC DNA]</scope>
</reference>
<name>A0A4Y2JA75_ARAVE</name>
<keyword evidence="2" id="KW-1185">Reference proteome</keyword>
<evidence type="ECO:0000313" key="2">
    <source>
        <dbReference type="Proteomes" id="UP000499080"/>
    </source>
</evidence>
<organism evidence="1 2">
    <name type="scientific">Araneus ventricosus</name>
    <name type="common">Orbweaver spider</name>
    <name type="synonym">Epeira ventricosa</name>
    <dbReference type="NCBI Taxonomy" id="182803"/>
    <lineage>
        <taxon>Eukaryota</taxon>
        <taxon>Metazoa</taxon>
        <taxon>Ecdysozoa</taxon>
        <taxon>Arthropoda</taxon>
        <taxon>Chelicerata</taxon>
        <taxon>Arachnida</taxon>
        <taxon>Araneae</taxon>
        <taxon>Araneomorphae</taxon>
        <taxon>Entelegynae</taxon>
        <taxon>Araneoidea</taxon>
        <taxon>Araneidae</taxon>
        <taxon>Araneus</taxon>
    </lineage>
</organism>
<comment type="caution">
    <text evidence="1">The sequence shown here is derived from an EMBL/GenBank/DDBJ whole genome shotgun (WGS) entry which is preliminary data.</text>
</comment>
<dbReference type="AlphaFoldDB" id="A0A4Y2JA75"/>